<dbReference type="WBParaSite" id="Csp11.Scaffold629.g8866.t1">
    <property type="protein sequence ID" value="Csp11.Scaffold629.g8866.t1"/>
    <property type="gene ID" value="Csp11.Scaffold629.g8866"/>
</dbReference>
<dbReference type="InterPro" id="IPR021942">
    <property type="entry name" value="DUF3557"/>
</dbReference>
<organism evidence="1 2">
    <name type="scientific">Caenorhabditis tropicalis</name>
    <dbReference type="NCBI Taxonomy" id="1561998"/>
    <lineage>
        <taxon>Eukaryota</taxon>
        <taxon>Metazoa</taxon>
        <taxon>Ecdysozoa</taxon>
        <taxon>Nematoda</taxon>
        <taxon>Chromadorea</taxon>
        <taxon>Rhabditida</taxon>
        <taxon>Rhabditina</taxon>
        <taxon>Rhabditomorpha</taxon>
        <taxon>Rhabditoidea</taxon>
        <taxon>Rhabditidae</taxon>
        <taxon>Peloderinae</taxon>
        <taxon>Caenorhabditis</taxon>
    </lineage>
</organism>
<dbReference type="Proteomes" id="UP000095282">
    <property type="component" value="Unplaced"/>
</dbReference>
<protein>
    <submittedName>
        <fullName evidence="2">SPK domain-containing protein</fullName>
    </submittedName>
</protein>
<dbReference type="AlphaFoldDB" id="A0A1I7UFQ9"/>
<sequence>MMESKPFTYQSLKCVLEHMTAEIRIQLSDRCPSLRETDRATLLRIRKLKLNQLEFRINKTLFKLRMTSFDDPMIDNLAIDPYYKDTEFELDDYGIPERSFETVPLPGDIVIRRRWARRKDVETRRIEDHETTLRWFRTSRAIKNEKRLERERIQTITCEGMIAALRRRAAGVPSPYTYFIKLESRRDEYLLHTRKVYEACKYLITKLLGGRQIHVQYLDIEDLTQFEEPKTFSIGMKSAEQSAEILGILKNVPGAREQGLR</sequence>
<dbReference type="PANTHER" id="PTHR31379:SF1">
    <property type="entry name" value="F-BOX C PROTEIN-RELATED"/>
    <property type="match status" value="1"/>
</dbReference>
<evidence type="ECO:0000313" key="1">
    <source>
        <dbReference type="Proteomes" id="UP000095282"/>
    </source>
</evidence>
<keyword evidence="1" id="KW-1185">Reference proteome</keyword>
<proteinExistence type="predicted"/>
<reference evidence="2" key="1">
    <citation type="submission" date="2016-11" db="UniProtKB">
        <authorList>
            <consortium name="WormBaseParasite"/>
        </authorList>
    </citation>
    <scope>IDENTIFICATION</scope>
</reference>
<dbReference type="PANTHER" id="PTHR31379">
    <property type="entry name" value="F-BOX C PROTEIN-RELATED-RELATED"/>
    <property type="match status" value="1"/>
</dbReference>
<name>A0A1I7UFQ9_9PELO</name>
<evidence type="ECO:0000313" key="2">
    <source>
        <dbReference type="WBParaSite" id="Csp11.Scaffold629.g8866.t1"/>
    </source>
</evidence>
<accession>A0A1I7UFQ9</accession>